<gene>
    <name evidence="2" type="ORF">Abin_085_056</name>
    <name evidence="3" type="ORF">AIN02nite_20350</name>
</gene>
<keyword evidence="4" id="KW-1185">Reference proteome</keyword>
<dbReference type="NCBIfam" id="TIGR04415">
    <property type="entry name" value="O_hepto_targRPT"/>
    <property type="match status" value="1"/>
</dbReference>
<evidence type="ECO:0000313" key="3">
    <source>
        <dbReference type="EMBL" id="GEN04010.1"/>
    </source>
</evidence>
<dbReference type="SUPFAM" id="SSF51126">
    <property type="entry name" value="Pectin lyase-like"/>
    <property type="match status" value="1"/>
</dbReference>
<protein>
    <submittedName>
        <fullName evidence="2">Outer membrane protein</fullName>
    </submittedName>
</protein>
<feature type="domain" description="Hedgehog/Intein (Hint)" evidence="1">
    <location>
        <begin position="1431"/>
        <end position="1572"/>
    </location>
</feature>
<name>A0A6N3T7I1_9PROT</name>
<evidence type="ECO:0000313" key="5">
    <source>
        <dbReference type="Proteomes" id="UP000321104"/>
    </source>
</evidence>
<organism evidence="3 5">
    <name type="scientific">Acetobacter indonesiensis</name>
    <dbReference type="NCBI Taxonomy" id="104101"/>
    <lineage>
        <taxon>Bacteria</taxon>
        <taxon>Pseudomonadati</taxon>
        <taxon>Pseudomonadota</taxon>
        <taxon>Alphaproteobacteria</taxon>
        <taxon>Acetobacterales</taxon>
        <taxon>Acetobacteraceae</taxon>
        <taxon>Acetobacter</taxon>
    </lineage>
</organism>
<dbReference type="InterPro" id="IPR012332">
    <property type="entry name" value="Autotransporter_pectin_lyase_C"/>
</dbReference>
<sequence>MTTNVSSTVTVSSGVTSTGLNVTGTNDVWVQGGGTLTSSTIGTTGQFIIQANGVAKNITVTSANMAEDAGGVISSVYLYGSGNGQINGTAYDLVNAATVGGGALSINAGANVSGLYLSGGAINVNSGATISNFVISNNNTHSAAYAFAQISGGASVNGLSVTGWAQATVSQGATVSNVSLAVDGGFAATVIAESGATLVNATVASGTTLSGGSGVTLSGLITDRGTVSGGTLASGTKLDASTGSASDITIGSGASAFVDNGGDIRNTAVQSGGLLQAGQDGSYSGNTVVSAGGSVLNGEVKGTLVLSNGASATGLWVDDGGFVSANNVALSGITHARAGTVSGGVINSGATIAVDGSGVTSGLTVNSGGVETLADQGVSDSTTLNSGATLNGNGGTLTGTTTVNSGATLSATSSTIMSGSVNDAGKVIGGTVVAGANLNVLATGVASNTIASSGSIWVSGGKAFDITVTGSGAGGSATAGGVVSGLTLTSNGQYIAAQGGTVNGGTVSGPEAYLFASSGGTVNGLTVSSSGQIIVDSGSVVTSNTVGNGGHYFVLGGTLDSSTTNVFTSGADIKITSNSTLGTHGAVNNFTVNSGVGLRIQDSATGSNVTVGNGGTERVFDGGTTTNGTVLSGGTLTVSANGAAVSTLVQSGGQLLASAGSVAGNTTVNSGGLLSASSTVGLSGTITDNGTVSGGIVVSGAQLNVGSTGVAANVNVSGGSAVLNGGKGYGLVVQSGSATIWAQSGAVVSGTLVTNDGNLTVQEGATAFGTILSGTNVVVTSGVSNVHEGLVIGSGGVTHDTVLANVGAFTWVCSNGVEYNTIVNSGATDNLVGGSSFGTQINSGAFQAVLSGSVASGTIVSSGATLNADNGTVIGSTVYSGGVMSMTGNSSASDLTVYGNTSVTSLPSDGGLFVSGGTVTDTTLKGYAEVLDGSISNTVVASTGALDLGPIWNSAVSGYNGTESGSNLLAVSGGIIYVNSGATLTSASASGSYTFGDGSAYSAEIAVRSGGDASHLSFGSGGFLEITGGKLDTATFASGASALVAGGTLSNAVFSAGATADVYANTLNNTDKFLSGATVNVHGSEYTGSPVDRYSWDKTFPGGVVSGISIDSGATLNVLSGGKSISAVISGIENVLSGGSATGSIVSGTMNISGGAIVSNTVVTNGGVDYVLSGATVTGTQLLANGLEHVASGGVSIGTVATGSGAHIWTDTGAVTSNAVISDSATQGVGEGAAYNTTVNSGGRMSVASNATAGSAFNTVINNGGDIEISQGAVVSNTTVNSGGLATVFANAVITDVTVNNGGSANIAQNGTLSGTMKLADGGRATIWANAGGTIVMDGSTNTGLVVSGLASGGTLTTTINGFNGTAAGNSDGIEIDGVKAADVTKVEYTDADNVKLTLKNGGIINMHIPGAQAAGYSLQTAKDGDLLFEVCFLAGSMIATPDADVAVETLEIGDVVKTWNWQSQSVENRTIVWVGKKHMTVKAGVADDAAGYPVRVLKNAIAEGVPYKDMLITPEHSLFFENKFVPVRMLVNDRSIFYDRSIQSYDYFHVETEDHSVIWADGMMTESYLDTGNRSTFRQDGGVARLTASDNKKAKNWTDDSAAALSVNRDVVELLYRQIDSRARQKGLPKLTAEPKLVTDPDLHLVTDKGQVIRQARSAEDTVLFMIPSGVETVYLASRASKPSEAVGPFVDDRRQLGVLVGAIQVIGAGKAHTIDSYCTQENLAGWDVKEATPCRWTNGYAELPLGKALSGRFGMLSIQILAAGPYLETETAPNTTQKTA</sequence>
<evidence type="ECO:0000259" key="1">
    <source>
        <dbReference type="Pfam" id="PF13403"/>
    </source>
</evidence>
<dbReference type="InterPro" id="IPR036844">
    <property type="entry name" value="Hint_dom_sf"/>
</dbReference>
<evidence type="ECO:0000313" key="2">
    <source>
        <dbReference type="EMBL" id="GAN64591.1"/>
    </source>
</evidence>
<dbReference type="InterPro" id="IPR030930">
    <property type="entry name" value="AIDA"/>
</dbReference>
<comment type="caution">
    <text evidence="3">The sequence shown here is derived from an EMBL/GenBank/DDBJ whole genome shotgun (WGS) entry which is preliminary data.</text>
</comment>
<evidence type="ECO:0000313" key="4">
    <source>
        <dbReference type="Proteomes" id="UP000032673"/>
    </source>
</evidence>
<dbReference type="Gene3D" id="2.160.20.20">
    <property type="match status" value="3"/>
</dbReference>
<dbReference type="EMBL" id="BJXQ01000011">
    <property type="protein sequence ID" value="GEN04010.1"/>
    <property type="molecule type" value="Genomic_DNA"/>
</dbReference>
<reference evidence="3 5" key="2">
    <citation type="submission" date="2019-07" db="EMBL/GenBank/DDBJ databases">
        <title>Whole genome shotgun sequence of Acetobacter indonesiensis NBRC 16471.</title>
        <authorList>
            <person name="Hosoyama A."/>
            <person name="Uohara A."/>
            <person name="Ohji S."/>
            <person name="Ichikawa N."/>
        </authorList>
    </citation>
    <scope>NUCLEOTIDE SEQUENCE [LARGE SCALE GENOMIC DNA]</scope>
    <source>
        <strain evidence="3 5">NBRC 16471</strain>
    </source>
</reference>
<dbReference type="RefSeq" id="WP_146867681.1">
    <property type="nucleotide sequence ID" value="NZ_BAMW01000082.1"/>
</dbReference>
<dbReference type="InterPro" id="IPR028992">
    <property type="entry name" value="Hedgehog/Intein_dom"/>
</dbReference>
<dbReference type="SUPFAM" id="SSF51294">
    <property type="entry name" value="Hedgehog/intein (Hint) domain"/>
    <property type="match status" value="1"/>
</dbReference>
<reference evidence="2 4" key="1">
    <citation type="submission" date="2012-11" db="EMBL/GenBank/DDBJ databases">
        <title>Whole genome sequence of Acetobacter indonesiensis 5H-1.</title>
        <authorList>
            <person name="Azuma Y."/>
            <person name="Higashiura N."/>
            <person name="Hirakawa H."/>
            <person name="Matsushita K."/>
        </authorList>
    </citation>
    <scope>NUCLEOTIDE SEQUENCE [LARGE SCALE GENOMIC DNA]</scope>
    <source>
        <strain evidence="2 4">5H-1</strain>
    </source>
</reference>
<dbReference type="InterPro" id="IPR011050">
    <property type="entry name" value="Pectin_lyase_fold/virulence"/>
</dbReference>
<accession>A0A6N3T7I1</accession>
<proteinExistence type="predicted"/>
<dbReference type="Proteomes" id="UP000321104">
    <property type="component" value="Unassembled WGS sequence"/>
</dbReference>
<dbReference type="Pfam" id="PF13403">
    <property type="entry name" value="Hint_2"/>
    <property type="match status" value="1"/>
</dbReference>
<dbReference type="InterPro" id="IPR006626">
    <property type="entry name" value="PbH1"/>
</dbReference>
<dbReference type="SMART" id="SM00710">
    <property type="entry name" value="PbH1"/>
    <property type="match status" value="12"/>
</dbReference>
<dbReference type="Proteomes" id="UP000032673">
    <property type="component" value="Unassembled WGS sequence"/>
</dbReference>
<dbReference type="EMBL" id="BAMW01000082">
    <property type="protein sequence ID" value="GAN64591.1"/>
    <property type="molecule type" value="Genomic_DNA"/>
</dbReference>